<evidence type="ECO:0000256" key="2">
    <source>
        <dbReference type="ARBA" id="ARBA00023004"/>
    </source>
</evidence>
<dbReference type="PROSITE" id="PS51379">
    <property type="entry name" value="4FE4S_FER_2"/>
    <property type="match status" value="1"/>
</dbReference>
<comment type="caution">
    <text evidence="5">The sequence shown here is derived from an EMBL/GenBank/DDBJ whole genome shotgun (WGS) entry which is preliminary data.</text>
</comment>
<evidence type="ECO:0000256" key="3">
    <source>
        <dbReference type="ARBA" id="ARBA00023014"/>
    </source>
</evidence>
<keyword evidence="2" id="KW-0408">Iron</keyword>
<dbReference type="SUPFAM" id="SSF51430">
    <property type="entry name" value="NAD(P)-linked oxidoreductase"/>
    <property type="match status" value="1"/>
</dbReference>
<dbReference type="PRINTS" id="PR00069">
    <property type="entry name" value="ALDKETRDTASE"/>
</dbReference>
<dbReference type="InterPro" id="IPR017900">
    <property type="entry name" value="4Fe4S_Fe_S_CS"/>
</dbReference>
<evidence type="ECO:0000256" key="1">
    <source>
        <dbReference type="ARBA" id="ARBA00022723"/>
    </source>
</evidence>
<reference evidence="5 6" key="1">
    <citation type="submission" date="2019-11" db="EMBL/GenBank/DDBJ databases">
        <title>Whole-genome sequence of a the green, strictly anaerobic photosynthetic bacterium Heliobacillus mobilis DSM 6151.</title>
        <authorList>
            <person name="Kyndt J.A."/>
            <person name="Meyer T.E."/>
        </authorList>
    </citation>
    <scope>NUCLEOTIDE SEQUENCE [LARGE SCALE GENOMIC DNA]</scope>
    <source>
        <strain evidence="5 6">DSM 6151</strain>
    </source>
</reference>
<dbReference type="CDD" id="cd19096">
    <property type="entry name" value="AKR_Fe-S_oxidoreductase"/>
    <property type="match status" value="1"/>
</dbReference>
<keyword evidence="6" id="KW-1185">Reference proteome</keyword>
<keyword evidence="1" id="KW-0479">Metal-binding</keyword>
<dbReference type="InterPro" id="IPR023210">
    <property type="entry name" value="NADP_OxRdtase_dom"/>
</dbReference>
<accession>A0A6I3SIK8</accession>
<dbReference type="EMBL" id="WNKU01000006">
    <property type="protein sequence ID" value="MTV48714.1"/>
    <property type="molecule type" value="Genomic_DNA"/>
</dbReference>
<dbReference type="InterPro" id="IPR020471">
    <property type="entry name" value="AKR"/>
</dbReference>
<dbReference type="PROSITE" id="PS51257">
    <property type="entry name" value="PROKAR_LIPOPROTEIN"/>
    <property type="match status" value="1"/>
</dbReference>
<dbReference type="PROSITE" id="PS00198">
    <property type="entry name" value="4FE4S_FER_1"/>
    <property type="match status" value="1"/>
</dbReference>
<dbReference type="OrthoDB" id="9773828at2"/>
<protein>
    <submittedName>
        <fullName evidence="5">Aldo/keto reductase</fullName>
    </submittedName>
</protein>
<sequence>MLYRALGNTGVNVSILGFGCMRLPVLNGKPHQIDEEKAAEILHYAIDHGVNYVDTAYPYHSEIPFQAGMSEIFLGKALKNGYREKVHLATKLPSWLIKTREDMDRYLNEQLTRLQTDHIDFYLIHSLNQALWPNLKQLGVLEFLDSALADGRIRHAGFSFHDEYPLFKEIVDAYNWSFCQIQYNFMDIHYQAGRKGLMYAAEKGLGVVVMEPLRGGKLVNRIPADIQQIWDQAETKRSPVEWAFQFLWNHPQVDVVLSGMTEMQHVIDNLKAAEKGFPNSLTEQELELFTAVKKMYESKIKVNCTNCNYCMPCPAGVHIPRNFSQLNSASIYDDVAGAKMAYHTFMPKHLRASNCTDCGQCETLCPQNIPIRSMLKEVDRTFA</sequence>
<dbReference type="GO" id="GO:0016491">
    <property type="term" value="F:oxidoreductase activity"/>
    <property type="evidence" value="ECO:0007669"/>
    <property type="project" value="InterPro"/>
</dbReference>
<dbReference type="SUPFAM" id="SSF46548">
    <property type="entry name" value="alpha-helical ferredoxin"/>
    <property type="match status" value="1"/>
</dbReference>
<evidence type="ECO:0000313" key="6">
    <source>
        <dbReference type="Proteomes" id="UP000430670"/>
    </source>
</evidence>
<dbReference type="AlphaFoldDB" id="A0A6I3SIK8"/>
<dbReference type="InterPro" id="IPR017896">
    <property type="entry name" value="4Fe4S_Fe-S-bd"/>
</dbReference>
<proteinExistence type="predicted"/>
<dbReference type="GO" id="GO:0046872">
    <property type="term" value="F:metal ion binding"/>
    <property type="evidence" value="ECO:0007669"/>
    <property type="project" value="UniProtKB-KW"/>
</dbReference>
<evidence type="ECO:0000313" key="5">
    <source>
        <dbReference type="EMBL" id="MTV48714.1"/>
    </source>
</evidence>
<dbReference type="Pfam" id="PF00248">
    <property type="entry name" value="Aldo_ket_red"/>
    <property type="match status" value="1"/>
</dbReference>
<dbReference type="GO" id="GO:0051536">
    <property type="term" value="F:iron-sulfur cluster binding"/>
    <property type="evidence" value="ECO:0007669"/>
    <property type="project" value="UniProtKB-KW"/>
</dbReference>
<dbReference type="PANTHER" id="PTHR43312:SF2">
    <property type="entry name" value="OXIDOREDUCTASE"/>
    <property type="match status" value="1"/>
</dbReference>
<dbReference type="Gene3D" id="3.20.20.100">
    <property type="entry name" value="NADP-dependent oxidoreductase domain"/>
    <property type="match status" value="1"/>
</dbReference>
<dbReference type="RefSeq" id="WP_155475823.1">
    <property type="nucleotide sequence ID" value="NZ_WNKU01000006.1"/>
</dbReference>
<evidence type="ECO:0000259" key="4">
    <source>
        <dbReference type="PROSITE" id="PS51379"/>
    </source>
</evidence>
<name>A0A6I3SIK8_HELMO</name>
<organism evidence="5 6">
    <name type="scientific">Heliobacterium mobile</name>
    <name type="common">Heliobacillus mobilis</name>
    <dbReference type="NCBI Taxonomy" id="28064"/>
    <lineage>
        <taxon>Bacteria</taxon>
        <taxon>Bacillati</taxon>
        <taxon>Bacillota</taxon>
        <taxon>Clostridia</taxon>
        <taxon>Eubacteriales</taxon>
        <taxon>Heliobacteriaceae</taxon>
        <taxon>Heliobacterium</taxon>
    </lineage>
</organism>
<dbReference type="InterPro" id="IPR036812">
    <property type="entry name" value="NAD(P)_OxRdtase_dom_sf"/>
</dbReference>
<dbReference type="Proteomes" id="UP000430670">
    <property type="component" value="Unassembled WGS sequence"/>
</dbReference>
<feature type="domain" description="4Fe-4S ferredoxin-type" evidence="4">
    <location>
        <begin position="346"/>
        <end position="377"/>
    </location>
</feature>
<dbReference type="PANTHER" id="PTHR43312">
    <property type="entry name" value="D-THREO-ALDOSE 1-DEHYDROGENASE"/>
    <property type="match status" value="1"/>
</dbReference>
<dbReference type="InterPro" id="IPR053135">
    <property type="entry name" value="AKR2_Oxidoreductase"/>
</dbReference>
<gene>
    <name evidence="5" type="ORF">GJ688_06940</name>
</gene>
<keyword evidence="3" id="KW-0411">Iron-sulfur</keyword>
<dbReference type="Pfam" id="PF13187">
    <property type="entry name" value="Fer4_9"/>
    <property type="match status" value="1"/>
</dbReference>